<feature type="transmembrane region" description="Helical" evidence="7">
    <location>
        <begin position="271"/>
        <end position="288"/>
    </location>
</feature>
<feature type="transmembrane region" description="Helical" evidence="7">
    <location>
        <begin position="148"/>
        <end position="172"/>
    </location>
</feature>
<dbReference type="InterPro" id="IPR005828">
    <property type="entry name" value="MFS_sugar_transport-like"/>
</dbReference>
<evidence type="ECO:0000256" key="1">
    <source>
        <dbReference type="ARBA" id="ARBA00004651"/>
    </source>
</evidence>
<evidence type="ECO:0000313" key="9">
    <source>
        <dbReference type="EMBL" id="PSR22200.1"/>
    </source>
</evidence>
<dbReference type="PROSITE" id="PS50850">
    <property type="entry name" value="MFS"/>
    <property type="match status" value="1"/>
</dbReference>
<feature type="transmembrane region" description="Helical" evidence="7">
    <location>
        <begin position="246"/>
        <end position="264"/>
    </location>
</feature>
<evidence type="ECO:0000256" key="3">
    <source>
        <dbReference type="ARBA" id="ARBA00022448"/>
    </source>
</evidence>
<evidence type="ECO:0000256" key="4">
    <source>
        <dbReference type="ARBA" id="ARBA00022692"/>
    </source>
</evidence>
<feature type="transmembrane region" description="Helical" evidence="7">
    <location>
        <begin position="217"/>
        <end position="240"/>
    </location>
</feature>
<keyword evidence="6 7" id="KW-0472">Membrane</keyword>
<dbReference type="PANTHER" id="PTHR48020:SF12">
    <property type="entry name" value="PROTON MYO-INOSITOL COTRANSPORTER"/>
    <property type="match status" value="1"/>
</dbReference>
<evidence type="ECO:0000256" key="2">
    <source>
        <dbReference type="ARBA" id="ARBA00010992"/>
    </source>
</evidence>
<feature type="transmembrane region" description="Helical" evidence="7">
    <location>
        <begin position="112"/>
        <end position="136"/>
    </location>
</feature>
<feature type="transmembrane region" description="Helical" evidence="7">
    <location>
        <begin position="385"/>
        <end position="408"/>
    </location>
</feature>
<accession>A0A2T2WIZ7</accession>
<feature type="transmembrane region" description="Helical" evidence="7">
    <location>
        <begin position="59"/>
        <end position="81"/>
    </location>
</feature>
<dbReference type="PROSITE" id="PS00216">
    <property type="entry name" value="SUGAR_TRANSPORT_1"/>
    <property type="match status" value="1"/>
</dbReference>
<organism evidence="9 10">
    <name type="scientific">Sulfobacillus acidophilus</name>
    <dbReference type="NCBI Taxonomy" id="53633"/>
    <lineage>
        <taxon>Bacteria</taxon>
        <taxon>Bacillati</taxon>
        <taxon>Bacillota</taxon>
        <taxon>Clostridia</taxon>
        <taxon>Eubacteriales</taxon>
        <taxon>Clostridiales Family XVII. Incertae Sedis</taxon>
        <taxon>Sulfobacillus</taxon>
    </lineage>
</organism>
<feature type="transmembrane region" description="Helical" evidence="7">
    <location>
        <begin position="323"/>
        <end position="340"/>
    </location>
</feature>
<comment type="subcellular location">
    <subcellularLocation>
        <location evidence="1">Cell membrane</location>
        <topology evidence="1">Multi-pass membrane protein</topology>
    </subcellularLocation>
</comment>
<dbReference type="InterPro" id="IPR036259">
    <property type="entry name" value="MFS_trans_sf"/>
</dbReference>
<reference evidence="9 10" key="1">
    <citation type="journal article" date="2014" name="BMC Genomics">
        <title>Comparison of environmental and isolate Sulfobacillus genomes reveals diverse carbon, sulfur, nitrogen, and hydrogen metabolisms.</title>
        <authorList>
            <person name="Justice N.B."/>
            <person name="Norman A."/>
            <person name="Brown C.T."/>
            <person name="Singh A."/>
            <person name="Thomas B.C."/>
            <person name="Banfield J.F."/>
        </authorList>
    </citation>
    <scope>NUCLEOTIDE SEQUENCE [LARGE SCALE GENOMIC DNA]</scope>
    <source>
        <strain evidence="9">AMDSBA3</strain>
    </source>
</reference>
<dbReference type="Pfam" id="PF00083">
    <property type="entry name" value="Sugar_tr"/>
    <property type="match status" value="2"/>
</dbReference>
<feature type="domain" description="Major facilitator superfamily (MFS) profile" evidence="8">
    <location>
        <begin position="23"/>
        <end position="415"/>
    </location>
</feature>
<dbReference type="PROSITE" id="PS00217">
    <property type="entry name" value="SUGAR_TRANSPORT_2"/>
    <property type="match status" value="1"/>
</dbReference>
<feature type="transmembrane region" description="Helical" evidence="7">
    <location>
        <begin position="88"/>
        <end position="106"/>
    </location>
</feature>
<comment type="caution">
    <text evidence="9">The sequence shown here is derived from an EMBL/GenBank/DDBJ whole genome shotgun (WGS) entry which is preliminary data.</text>
</comment>
<protein>
    <recommendedName>
        <fullName evidence="8">Major facilitator superfamily (MFS) profile domain-containing protein</fullName>
    </recommendedName>
</protein>
<dbReference type="Proteomes" id="UP000241848">
    <property type="component" value="Unassembled WGS sequence"/>
</dbReference>
<sequence>MRYGQTFRDCEEANVTASGWKLQSVIAGAGILLSSYDMGLMAMALVALKHAWRLTAWELSAVASITSIGMIVGSLAGGVLADRYGRRGVLVWDYVCFLGAALVSAVSPDIWWLLFARLVVGFGVGADFSISFAFLAEVCPVERRGRTMAWVMWLANFGTVVAYGVGSWFLAAGGSNDWRWILATGVVLAIPLIVVRSRVTESPLWQRDHQSLRLRDVVRYFALPNVRGVLGVVQGSYFLYQITDQGLGMFLPLILISVFGTSIGTAAWSSVLVKAVTIPAALCTVWLIDRWGRRPLQIFGFAGRALALLALGLLFILDRQVPIPLVAALMVAAYFFGPAGPDKTIVITPAEQFQTPLRGTGEGLSEMAGRIGGVVGIAGYGVVSALWGTGAGLIFFGGACAMGTLLSLKMRETRPNWAGHETLATSTPQ</sequence>
<evidence type="ECO:0000259" key="8">
    <source>
        <dbReference type="PROSITE" id="PS50850"/>
    </source>
</evidence>
<gene>
    <name evidence="9" type="ORF">C7B45_07445</name>
</gene>
<keyword evidence="3" id="KW-0813">Transport</keyword>
<dbReference type="EMBL" id="PXYV01000020">
    <property type="protein sequence ID" value="PSR22200.1"/>
    <property type="molecule type" value="Genomic_DNA"/>
</dbReference>
<dbReference type="SUPFAM" id="SSF103473">
    <property type="entry name" value="MFS general substrate transporter"/>
    <property type="match status" value="1"/>
</dbReference>
<dbReference type="Gene3D" id="1.20.1250.20">
    <property type="entry name" value="MFS general substrate transporter like domains"/>
    <property type="match status" value="1"/>
</dbReference>
<dbReference type="InterPro" id="IPR020846">
    <property type="entry name" value="MFS_dom"/>
</dbReference>
<comment type="similarity">
    <text evidence="2">Belongs to the major facilitator superfamily. Sugar transporter (TC 2.A.1.1) family.</text>
</comment>
<keyword evidence="5 7" id="KW-1133">Transmembrane helix</keyword>
<name>A0A2T2WIZ7_9FIRM</name>
<dbReference type="InterPro" id="IPR005829">
    <property type="entry name" value="Sugar_transporter_CS"/>
</dbReference>
<dbReference type="GO" id="GO:0005886">
    <property type="term" value="C:plasma membrane"/>
    <property type="evidence" value="ECO:0007669"/>
    <property type="project" value="UniProtKB-SubCell"/>
</dbReference>
<dbReference type="InterPro" id="IPR050814">
    <property type="entry name" value="Myo-inositol_Transporter"/>
</dbReference>
<dbReference type="AlphaFoldDB" id="A0A2T2WIZ7"/>
<proteinExistence type="inferred from homology"/>
<feature type="transmembrane region" description="Helical" evidence="7">
    <location>
        <begin position="25"/>
        <end position="47"/>
    </location>
</feature>
<evidence type="ECO:0000256" key="7">
    <source>
        <dbReference type="SAM" id="Phobius"/>
    </source>
</evidence>
<dbReference type="PANTHER" id="PTHR48020">
    <property type="entry name" value="PROTON MYO-INOSITOL COTRANSPORTER"/>
    <property type="match status" value="1"/>
</dbReference>
<dbReference type="GO" id="GO:0022857">
    <property type="term" value="F:transmembrane transporter activity"/>
    <property type="evidence" value="ECO:0007669"/>
    <property type="project" value="InterPro"/>
</dbReference>
<evidence type="ECO:0000256" key="5">
    <source>
        <dbReference type="ARBA" id="ARBA00022989"/>
    </source>
</evidence>
<keyword evidence="4 7" id="KW-0812">Transmembrane</keyword>
<evidence type="ECO:0000256" key="6">
    <source>
        <dbReference type="ARBA" id="ARBA00023136"/>
    </source>
</evidence>
<evidence type="ECO:0000313" key="10">
    <source>
        <dbReference type="Proteomes" id="UP000241848"/>
    </source>
</evidence>
<feature type="transmembrane region" description="Helical" evidence="7">
    <location>
        <begin position="178"/>
        <end position="196"/>
    </location>
</feature>
<dbReference type="CDD" id="cd17316">
    <property type="entry name" value="MFS_SV2_like"/>
    <property type="match status" value="1"/>
</dbReference>
<feature type="transmembrane region" description="Helical" evidence="7">
    <location>
        <begin position="294"/>
        <end position="316"/>
    </location>
</feature>